<dbReference type="Proteomes" id="UP000627464">
    <property type="component" value="Unassembled WGS sequence"/>
</dbReference>
<evidence type="ECO:0000313" key="1">
    <source>
        <dbReference type="EMBL" id="GGA58222.1"/>
    </source>
</evidence>
<dbReference type="RefSeq" id="WP_188475019.1">
    <property type="nucleotide sequence ID" value="NZ_BMFZ01000012.1"/>
</dbReference>
<organism evidence="1 2">
    <name type="scientific">Hafnia psychrotolerans</name>
    <dbReference type="NCBI Taxonomy" id="1477018"/>
    <lineage>
        <taxon>Bacteria</taxon>
        <taxon>Pseudomonadati</taxon>
        <taxon>Pseudomonadota</taxon>
        <taxon>Gammaproteobacteria</taxon>
        <taxon>Enterobacterales</taxon>
        <taxon>Hafniaceae</taxon>
        <taxon>Hafnia</taxon>
    </lineage>
</organism>
<sequence>MLKLNPQEVAVTELIHSKAILRLVLNDVEPGEAQEAIEAVNCALERALAALLEVDHA</sequence>
<comment type="caution">
    <text evidence="1">The sequence shown here is derived from an EMBL/GenBank/DDBJ whole genome shotgun (WGS) entry which is preliminary data.</text>
</comment>
<dbReference type="EMBL" id="BMFZ01000012">
    <property type="protein sequence ID" value="GGA58222.1"/>
    <property type="molecule type" value="Genomic_DNA"/>
</dbReference>
<reference evidence="2" key="1">
    <citation type="journal article" date="2019" name="Int. J. Syst. Evol. Microbiol.">
        <title>The Global Catalogue of Microorganisms (GCM) 10K type strain sequencing project: providing services to taxonomists for standard genome sequencing and annotation.</title>
        <authorList>
            <consortium name="The Broad Institute Genomics Platform"/>
            <consortium name="The Broad Institute Genome Sequencing Center for Infectious Disease"/>
            <person name="Wu L."/>
            <person name="Ma J."/>
        </authorList>
    </citation>
    <scope>NUCLEOTIDE SEQUENCE [LARGE SCALE GENOMIC DNA]</scope>
    <source>
        <strain evidence="2">CGMCC 1.12806</strain>
    </source>
</reference>
<accession>A0ABQ1H491</accession>
<name>A0ABQ1H491_9GAMM</name>
<protein>
    <submittedName>
        <fullName evidence="1">Uncharacterized protein</fullName>
    </submittedName>
</protein>
<proteinExistence type="predicted"/>
<keyword evidence="2" id="KW-1185">Reference proteome</keyword>
<evidence type="ECO:0000313" key="2">
    <source>
        <dbReference type="Proteomes" id="UP000627464"/>
    </source>
</evidence>
<gene>
    <name evidence="1" type="ORF">GCM10011328_37140</name>
</gene>